<dbReference type="Proteomes" id="UP001497700">
    <property type="component" value="Unassembled WGS sequence"/>
</dbReference>
<evidence type="ECO:0000313" key="1">
    <source>
        <dbReference type="EMBL" id="KAI4865670.1"/>
    </source>
</evidence>
<sequence>MTDRLPSLPTQSVTPSQTAVLSPKSTPAFLNHVSNKPQTMVEEEPYTIKCICDYADDDGNTIYCEICDTWQHIDCYYPHNVNEALREDFAHSCADCKPRPLDREGAYERQRLRRSKPNTTELSEKKTKRPPTKTNKKKAKPADLTLNGHINSEPNTKHTLDPLPTHQHKKTKSTHRPNQSISMQNSKRSPSYGQKPGNPHGHPPSPATTPPDIPHELEIQYANAFLNLFKDDRDVSIVQTNSFASLSNSNVLSIWLRDHDKLRLETGCKFEDVFQSLPSNIDLIKAPPRVESKKLLVGPDTIVNWQCLKTTETINKDVPLVELNGQIGIQKDYCVDPENRWQELSSPLPFVFFHPYLPIYIDTRKEGSLARYVRRSCKPNAVLDTYLSDSSEYHFWLVSDRRIAPSEQITIPWEFNLQKDVARRWAQLLGLGDEESGSQPDYNEKEIETYQSIASWVHAILSEYGGCACDLGPDCAFARFHRTYLFKPQQQTKEKGAKKKSRKPKTNALSPTSTGYASNSRAPSEGHGDDGADNDSGSSRSKPPSRDMTPAPRQGSFDTLGVLTELTDRDKRKVQMVEDSFRRMEQQQQPPRKKKRTSDGNASSSSTSKPKRRGSTSHSTGAPNGTQERHYVDAGTSRSMSGSPSSALSPNTTNHPRYRNSQSATARASSRHPSQGPHPEYRDASVQTDPVDGKWFSDVGQTSKPKKRIVSLSKRLLDIRHRLRAEEDRRSKTIATSPDPTVKMDLDSPKAEQGSTAPRLDSEKHEKSPLPPLDAQSIDTPMTDAPSVSPTDTKAPPVGIPPTLSVKHKTPELRVQMPPVPIFNNSMVPTVTTPLSATGTPIQSPFSVTNLPSPFGPHLVPASVSGIAVQPSPIKKKLSLSDYTKSRMNKAAATKPAGTSLKAPFTVAEEAKSPTNTDTVMSEAPTTDKSAD</sequence>
<protein>
    <submittedName>
        <fullName evidence="1">Uncharacterized protein</fullName>
    </submittedName>
</protein>
<comment type="caution">
    <text evidence="1">The sequence shown here is derived from an EMBL/GenBank/DDBJ whole genome shotgun (WGS) entry which is preliminary data.</text>
</comment>
<evidence type="ECO:0000313" key="2">
    <source>
        <dbReference type="Proteomes" id="UP001497700"/>
    </source>
</evidence>
<dbReference type="EMBL" id="MU393469">
    <property type="protein sequence ID" value="KAI4865670.1"/>
    <property type="molecule type" value="Genomic_DNA"/>
</dbReference>
<gene>
    <name evidence="1" type="ORF">F4820DRAFT_285077</name>
</gene>
<organism evidence="1 2">
    <name type="scientific">Hypoxylon rubiginosum</name>
    <dbReference type="NCBI Taxonomy" id="110542"/>
    <lineage>
        <taxon>Eukaryota</taxon>
        <taxon>Fungi</taxon>
        <taxon>Dikarya</taxon>
        <taxon>Ascomycota</taxon>
        <taxon>Pezizomycotina</taxon>
        <taxon>Sordariomycetes</taxon>
        <taxon>Xylariomycetidae</taxon>
        <taxon>Xylariales</taxon>
        <taxon>Hypoxylaceae</taxon>
        <taxon>Hypoxylon</taxon>
    </lineage>
</organism>
<accession>A0ACB9Z3V0</accession>
<keyword evidence="2" id="KW-1185">Reference proteome</keyword>
<proteinExistence type="predicted"/>
<name>A0ACB9Z3V0_9PEZI</name>
<reference evidence="1 2" key="1">
    <citation type="journal article" date="2022" name="New Phytol.">
        <title>Ecological generalism drives hyperdiversity of secondary metabolite gene clusters in xylarialean endophytes.</title>
        <authorList>
            <person name="Franco M.E.E."/>
            <person name="Wisecaver J.H."/>
            <person name="Arnold A.E."/>
            <person name="Ju Y.M."/>
            <person name="Slot J.C."/>
            <person name="Ahrendt S."/>
            <person name="Moore L.P."/>
            <person name="Eastman K.E."/>
            <person name="Scott K."/>
            <person name="Konkel Z."/>
            <person name="Mondo S.J."/>
            <person name="Kuo A."/>
            <person name="Hayes R.D."/>
            <person name="Haridas S."/>
            <person name="Andreopoulos B."/>
            <person name="Riley R."/>
            <person name="LaButti K."/>
            <person name="Pangilinan J."/>
            <person name="Lipzen A."/>
            <person name="Amirebrahimi M."/>
            <person name="Yan J."/>
            <person name="Adam C."/>
            <person name="Keymanesh K."/>
            <person name="Ng V."/>
            <person name="Louie K."/>
            <person name="Northen T."/>
            <person name="Drula E."/>
            <person name="Henrissat B."/>
            <person name="Hsieh H.M."/>
            <person name="Youens-Clark K."/>
            <person name="Lutzoni F."/>
            <person name="Miadlikowska J."/>
            <person name="Eastwood D.C."/>
            <person name="Hamelin R.C."/>
            <person name="Grigoriev I.V."/>
            <person name="U'Ren J.M."/>
        </authorList>
    </citation>
    <scope>NUCLEOTIDE SEQUENCE [LARGE SCALE GENOMIC DNA]</scope>
    <source>
        <strain evidence="1 2">CBS 119005</strain>
    </source>
</reference>